<sequence>MVVLSCSFQIPRNFKANPYTRGILEETSMGHEKPLVETCGPLKGMVVGLELDLSSEAGDLAIAGVVGRLCQTMAVGLYHRT</sequence>
<organism evidence="1 2">
    <name type="scientific">Entomophthora muscae</name>
    <dbReference type="NCBI Taxonomy" id="34485"/>
    <lineage>
        <taxon>Eukaryota</taxon>
        <taxon>Fungi</taxon>
        <taxon>Fungi incertae sedis</taxon>
        <taxon>Zoopagomycota</taxon>
        <taxon>Entomophthoromycotina</taxon>
        <taxon>Entomophthoromycetes</taxon>
        <taxon>Entomophthorales</taxon>
        <taxon>Entomophthoraceae</taxon>
        <taxon>Entomophthora</taxon>
    </lineage>
</organism>
<accession>A0ACC2S7L1</accession>
<dbReference type="EMBL" id="QTSX02005731">
    <property type="protein sequence ID" value="KAJ9058288.1"/>
    <property type="molecule type" value="Genomic_DNA"/>
</dbReference>
<evidence type="ECO:0000313" key="2">
    <source>
        <dbReference type="Proteomes" id="UP001165960"/>
    </source>
</evidence>
<evidence type="ECO:0000313" key="1">
    <source>
        <dbReference type="EMBL" id="KAJ9058288.1"/>
    </source>
</evidence>
<gene>
    <name evidence="1" type="ORF">DSO57_1013774</name>
</gene>
<dbReference type="Proteomes" id="UP001165960">
    <property type="component" value="Unassembled WGS sequence"/>
</dbReference>
<name>A0ACC2S7L1_9FUNG</name>
<protein>
    <submittedName>
        <fullName evidence="1">Uncharacterized protein</fullName>
    </submittedName>
</protein>
<reference evidence="1" key="1">
    <citation type="submission" date="2022-04" db="EMBL/GenBank/DDBJ databases">
        <title>Genome of the entomopathogenic fungus Entomophthora muscae.</title>
        <authorList>
            <person name="Elya C."/>
            <person name="Lovett B.R."/>
            <person name="Lee E."/>
            <person name="Macias A.M."/>
            <person name="Hajek A.E."/>
            <person name="De Bivort B.L."/>
            <person name="Kasson M.T."/>
            <person name="De Fine Licht H.H."/>
            <person name="Stajich J.E."/>
        </authorList>
    </citation>
    <scope>NUCLEOTIDE SEQUENCE</scope>
    <source>
        <strain evidence="1">Berkeley</strain>
    </source>
</reference>
<proteinExistence type="predicted"/>
<keyword evidence="2" id="KW-1185">Reference proteome</keyword>
<comment type="caution">
    <text evidence="1">The sequence shown here is derived from an EMBL/GenBank/DDBJ whole genome shotgun (WGS) entry which is preliminary data.</text>
</comment>